<feature type="region of interest" description="Disordered" evidence="1">
    <location>
        <begin position="94"/>
        <end position="184"/>
    </location>
</feature>
<evidence type="ECO:0000313" key="3">
    <source>
        <dbReference type="EMBL" id="NDJ18677.1"/>
    </source>
</evidence>
<accession>A0A8J8CNQ5</accession>
<sequence>MNKIISFIKAIRLRQVLVTFFMGTLLFLNTACSGSAQAKTPGAMKATSPGPNPVGQNQPYEGGMNNFTDAAPSAKAVEGTEGKVQRLIDNAEKIKAAKPENPKSLLESSGNPLERAKDTGDTLKARTKNAQQEAKAVGDRVAGSSDRAGDKAQELGDRIKQGAENVKDNVFGAGDKVSSDAGRAAEGIKDKAAAGMKNANRAMNDAAKQTARTADDAGTAATRSMRDMVN</sequence>
<protein>
    <submittedName>
        <fullName evidence="3">Uncharacterized protein</fullName>
    </submittedName>
</protein>
<organism evidence="3 4">
    <name type="scientific">Myxacorys almedinensis A</name>
    <dbReference type="NCBI Taxonomy" id="2690445"/>
    <lineage>
        <taxon>Bacteria</taxon>
        <taxon>Bacillati</taxon>
        <taxon>Cyanobacteriota</taxon>
        <taxon>Cyanophyceae</taxon>
        <taxon>Leptolyngbyales</taxon>
        <taxon>Leptolyngbyaceae</taxon>
        <taxon>Myxacorys</taxon>
        <taxon>Myxacorys almedinensis</taxon>
    </lineage>
</organism>
<dbReference type="Gene3D" id="1.20.120.20">
    <property type="entry name" value="Apolipoprotein"/>
    <property type="match status" value="1"/>
</dbReference>
<keyword evidence="4" id="KW-1185">Reference proteome</keyword>
<evidence type="ECO:0000256" key="1">
    <source>
        <dbReference type="SAM" id="MobiDB-lite"/>
    </source>
</evidence>
<proteinExistence type="predicted"/>
<feature type="compositionally biased region" description="Basic and acidic residues" evidence="1">
    <location>
        <begin position="114"/>
        <end position="124"/>
    </location>
</feature>
<keyword evidence="2" id="KW-0732">Signal</keyword>
<feature type="chain" id="PRO_5035251217" evidence="2">
    <location>
        <begin position="39"/>
        <end position="230"/>
    </location>
</feature>
<gene>
    <name evidence="3" type="ORF">GS601_15510</name>
</gene>
<dbReference type="EMBL" id="WVIE01000018">
    <property type="protein sequence ID" value="NDJ18677.1"/>
    <property type="molecule type" value="Genomic_DNA"/>
</dbReference>
<evidence type="ECO:0000256" key="2">
    <source>
        <dbReference type="SAM" id="SignalP"/>
    </source>
</evidence>
<dbReference type="RefSeq" id="WP_162424199.1">
    <property type="nucleotide sequence ID" value="NZ_WVIE01000018.1"/>
</dbReference>
<comment type="caution">
    <text evidence="3">The sequence shown here is derived from an EMBL/GenBank/DDBJ whole genome shotgun (WGS) entry which is preliminary data.</text>
</comment>
<reference evidence="3" key="1">
    <citation type="submission" date="2019-12" db="EMBL/GenBank/DDBJ databases">
        <title>High-Quality draft genome sequences of three cyanobacteria isolated from the limestone walls of the Old Cathedral of Coimbra.</title>
        <authorList>
            <person name="Tiago I."/>
            <person name="Soares F."/>
            <person name="Portugal A."/>
        </authorList>
    </citation>
    <scope>NUCLEOTIDE SEQUENCE</scope>
    <source>
        <strain evidence="3">A</strain>
    </source>
</reference>
<dbReference type="AlphaFoldDB" id="A0A8J8CNQ5"/>
<feature type="compositionally biased region" description="Low complexity" evidence="1">
    <location>
        <begin position="210"/>
        <end position="223"/>
    </location>
</feature>
<dbReference type="Proteomes" id="UP000646053">
    <property type="component" value="Unassembled WGS sequence"/>
</dbReference>
<name>A0A8J8CNQ5_9CYAN</name>
<feature type="signal peptide" evidence="2">
    <location>
        <begin position="1"/>
        <end position="38"/>
    </location>
</feature>
<evidence type="ECO:0000313" key="4">
    <source>
        <dbReference type="Proteomes" id="UP000646053"/>
    </source>
</evidence>
<dbReference type="InterPro" id="IPR046599">
    <property type="entry name" value="DUF6658"/>
</dbReference>
<feature type="region of interest" description="Disordered" evidence="1">
    <location>
        <begin position="202"/>
        <end position="230"/>
    </location>
</feature>
<dbReference type="Pfam" id="PF20363">
    <property type="entry name" value="DUF6658"/>
    <property type="match status" value="1"/>
</dbReference>
<feature type="compositionally biased region" description="Basic and acidic residues" evidence="1">
    <location>
        <begin position="147"/>
        <end position="167"/>
    </location>
</feature>